<reference evidence="1" key="1">
    <citation type="submission" date="2022-11" db="EMBL/GenBank/DDBJ databases">
        <title>Centuries of genome instability and evolution in soft-shell clam transmissible cancer (bioRxiv).</title>
        <authorList>
            <person name="Hart S.F.M."/>
            <person name="Yonemitsu M.A."/>
            <person name="Giersch R.M."/>
            <person name="Beal B.F."/>
            <person name="Arriagada G."/>
            <person name="Davis B.W."/>
            <person name="Ostrander E.A."/>
            <person name="Goff S.P."/>
            <person name="Metzger M.J."/>
        </authorList>
    </citation>
    <scope>NUCLEOTIDE SEQUENCE</scope>
    <source>
        <strain evidence="1">MELC-2E11</strain>
        <tissue evidence="1">Siphon/mantle</tissue>
    </source>
</reference>
<dbReference type="EMBL" id="CP111016">
    <property type="protein sequence ID" value="WAR06106.1"/>
    <property type="molecule type" value="Genomic_DNA"/>
</dbReference>
<proteinExistence type="predicted"/>
<protein>
    <submittedName>
        <fullName evidence="1">Uncharacterized protein</fullName>
    </submittedName>
</protein>
<name>A0ABY7EBS1_MYAAR</name>
<sequence length="76" mass="8321">MTRAWPHIVDVTHIRTGTTTQAPYQSSFLTPPLSLCATISALYRWAGPRVIAPLQSCQENRLVPLSNSSTPSRRGG</sequence>
<evidence type="ECO:0000313" key="2">
    <source>
        <dbReference type="Proteomes" id="UP001164746"/>
    </source>
</evidence>
<dbReference type="Proteomes" id="UP001164746">
    <property type="component" value="Chromosome 5"/>
</dbReference>
<gene>
    <name evidence="1" type="ORF">MAR_021475</name>
</gene>
<keyword evidence="2" id="KW-1185">Reference proteome</keyword>
<organism evidence="1 2">
    <name type="scientific">Mya arenaria</name>
    <name type="common">Soft-shell clam</name>
    <dbReference type="NCBI Taxonomy" id="6604"/>
    <lineage>
        <taxon>Eukaryota</taxon>
        <taxon>Metazoa</taxon>
        <taxon>Spiralia</taxon>
        <taxon>Lophotrochozoa</taxon>
        <taxon>Mollusca</taxon>
        <taxon>Bivalvia</taxon>
        <taxon>Autobranchia</taxon>
        <taxon>Heteroconchia</taxon>
        <taxon>Euheterodonta</taxon>
        <taxon>Imparidentia</taxon>
        <taxon>Neoheterodontei</taxon>
        <taxon>Myida</taxon>
        <taxon>Myoidea</taxon>
        <taxon>Myidae</taxon>
        <taxon>Mya</taxon>
    </lineage>
</organism>
<evidence type="ECO:0000313" key="1">
    <source>
        <dbReference type="EMBL" id="WAR06106.1"/>
    </source>
</evidence>
<accession>A0ABY7EBS1</accession>